<proteinExistence type="inferred from homology"/>
<dbReference type="GO" id="GO:0016020">
    <property type="term" value="C:membrane"/>
    <property type="evidence" value="ECO:0007669"/>
    <property type="project" value="UniProtKB-SubCell"/>
</dbReference>
<feature type="region of interest" description="Disordered" evidence="12">
    <location>
        <begin position="436"/>
        <end position="457"/>
    </location>
</feature>
<evidence type="ECO:0000256" key="7">
    <source>
        <dbReference type="ARBA" id="ARBA00022777"/>
    </source>
</evidence>
<reference evidence="14 15" key="1">
    <citation type="submission" date="2024-01" db="EMBL/GenBank/DDBJ databases">
        <authorList>
            <person name="Waweru B."/>
        </authorList>
    </citation>
    <scope>NUCLEOTIDE SEQUENCE [LARGE SCALE GENOMIC DNA]</scope>
</reference>
<keyword evidence="8" id="KW-0067">ATP-binding</keyword>
<evidence type="ECO:0000256" key="5">
    <source>
        <dbReference type="ARBA" id="ARBA00022679"/>
    </source>
</evidence>
<dbReference type="CDD" id="cd13999">
    <property type="entry name" value="STKc_MAP3K-like"/>
    <property type="match status" value="1"/>
</dbReference>
<dbReference type="InterPro" id="IPR011009">
    <property type="entry name" value="Kinase-like_dom_sf"/>
</dbReference>
<dbReference type="PANTHER" id="PTHR44329">
    <property type="entry name" value="SERINE/THREONINE-PROTEIN KINASE TNNI3K-RELATED"/>
    <property type="match status" value="1"/>
</dbReference>
<dbReference type="FunFam" id="3.30.200.20:FF:000060">
    <property type="entry name" value="Serine/threonine-protein kinase isoform 1"/>
    <property type="match status" value="1"/>
</dbReference>
<evidence type="ECO:0000256" key="12">
    <source>
        <dbReference type="SAM" id="MobiDB-lite"/>
    </source>
</evidence>
<dbReference type="EMBL" id="CAWUPB010000850">
    <property type="protein sequence ID" value="CAK7325312.1"/>
    <property type="molecule type" value="Genomic_DNA"/>
</dbReference>
<dbReference type="GO" id="GO:0005524">
    <property type="term" value="F:ATP binding"/>
    <property type="evidence" value="ECO:0007669"/>
    <property type="project" value="UniProtKB-KW"/>
</dbReference>
<evidence type="ECO:0000256" key="4">
    <source>
        <dbReference type="ARBA" id="ARBA00022527"/>
    </source>
</evidence>
<protein>
    <recommendedName>
        <fullName evidence="3">non-specific serine/threonine protein kinase</fullName>
        <ecNumber evidence="3">2.7.11.1</ecNumber>
    </recommendedName>
</protein>
<dbReference type="SUPFAM" id="SSF56112">
    <property type="entry name" value="Protein kinase-like (PK-like)"/>
    <property type="match status" value="1"/>
</dbReference>
<dbReference type="GO" id="GO:0004674">
    <property type="term" value="F:protein serine/threonine kinase activity"/>
    <property type="evidence" value="ECO:0007669"/>
    <property type="project" value="UniProtKB-KW"/>
</dbReference>
<accession>A0AAV1QXP0</accession>
<organism evidence="14 15">
    <name type="scientific">Dovyalis caffra</name>
    <dbReference type="NCBI Taxonomy" id="77055"/>
    <lineage>
        <taxon>Eukaryota</taxon>
        <taxon>Viridiplantae</taxon>
        <taxon>Streptophyta</taxon>
        <taxon>Embryophyta</taxon>
        <taxon>Tracheophyta</taxon>
        <taxon>Spermatophyta</taxon>
        <taxon>Magnoliopsida</taxon>
        <taxon>eudicotyledons</taxon>
        <taxon>Gunneridae</taxon>
        <taxon>Pentapetalae</taxon>
        <taxon>rosids</taxon>
        <taxon>fabids</taxon>
        <taxon>Malpighiales</taxon>
        <taxon>Salicaceae</taxon>
        <taxon>Flacourtieae</taxon>
        <taxon>Dovyalis</taxon>
    </lineage>
</organism>
<evidence type="ECO:0000256" key="1">
    <source>
        <dbReference type="ARBA" id="ARBA00004370"/>
    </source>
</evidence>
<comment type="catalytic activity">
    <reaction evidence="11">
        <text>L-seryl-[protein] + ATP = O-phospho-L-seryl-[protein] + ADP + H(+)</text>
        <dbReference type="Rhea" id="RHEA:17989"/>
        <dbReference type="Rhea" id="RHEA-COMP:9863"/>
        <dbReference type="Rhea" id="RHEA-COMP:11604"/>
        <dbReference type="ChEBI" id="CHEBI:15378"/>
        <dbReference type="ChEBI" id="CHEBI:29999"/>
        <dbReference type="ChEBI" id="CHEBI:30616"/>
        <dbReference type="ChEBI" id="CHEBI:83421"/>
        <dbReference type="ChEBI" id="CHEBI:456216"/>
        <dbReference type="EC" id="2.7.11.1"/>
    </reaction>
</comment>
<evidence type="ECO:0000256" key="9">
    <source>
        <dbReference type="ARBA" id="ARBA00023136"/>
    </source>
</evidence>
<comment type="catalytic activity">
    <reaction evidence="10">
        <text>L-threonyl-[protein] + ATP = O-phospho-L-threonyl-[protein] + ADP + H(+)</text>
        <dbReference type="Rhea" id="RHEA:46608"/>
        <dbReference type="Rhea" id="RHEA-COMP:11060"/>
        <dbReference type="Rhea" id="RHEA-COMP:11605"/>
        <dbReference type="ChEBI" id="CHEBI:15378"/>
        <dbReference type="ChEBI" id="CHEBI:30013"/>
        <dbReference type="ChEBI" id="CHEBI:30616"/>
        <dbReference type="ChEBI" id="CHEBI:61977"/>
        <dbReference type="ChEBI" id="CHEBI:456216"/>
        <dbReference type="EC" id="2.7.11.1"/>
    </reaction>
</comment>
<dbReference type="InterPro" id="IPR008271">
    <property type="entry name" value="Ser/Thr_kinase_AS"/>
</dbReference>
<keyword evidence="9" id="KW-0472">Membrane</keyword>
<sequence>MKLYFFVVEVERKFLLSFSWIGKGAQHQEILSKMPGSAEEIKPSTQKSFQPNDTKPNFSNQRKVLSILNNSLSTILKKLRGLGRIGSLFWLELMEEFGSWCGEATIKSWAKQTEESYQLQLALALRLSSQAALANDPNFLDLNSNASKKGAPSFSDSPESLSHRFWQVNGCLSYYDRIPDGFYVIHGLDPYTWSISSDGRIPSFESLKAVNDLSIGVVLVDRFRDPGLRELHNRVIGLWSSSSTTKDVVEQLANLGFSCLRGVIFDEDDDAFAECWKENTEAMKRRLGSVVIPIGNLSIGLCVHRALLFKVLADSINLPCRIVKGCKYCRRDVISSCLVQVGNDRVCSADREYFVDLLGKPGALSQPDSSLNCTSSILVSTPLSHPRFKPIQSTDEFRKFAKLYFLDSQPLNLVFDNSSSGGTIDKDEKIISRHGKDKKNLLPPSSNNHEASPSPLHQATTMNLRVPNSYLGKGSNAPSSVLPVRQKFTDPVISNPKPVGTSNFSLVEINQSMVSKSSNQLHLEEEDLDVPWSELLLKKKIGSGIISFELLEEFTTACYDTFKCFSGSFGTVYHADWRGSDVAVKILEEQDFHAERFEEFLSEVPIPHFLGTRIDSVAIMKRLRHPNIVLFMGAVTQPPNLSIVMEYLSRFALDRRGSLHKLLHMPDAALLLDERRRLNMAYDVAKGMNYLHQFRPPIVHRDLKSLNLLVDNSYTVKICDFGLSRSKAKTYISSTNAAGTPEWMAPEVLRNERSNEKSDVYSFGVILWELMTLQQPWRNLKQAQIIAAVGFMGERLEIPSYVNPSVAALIDVCLDK</sequence>
<dbReference type="Proteomes" id="UP001314170">
    <property type="component" value="Unassembled WGS sequence"/>
</dbReference>
<keyword evidence="6" id="KW-0547">Nucleotide-binding</keyword>
<dbReference type="PROSITE" id="PS00108">
    <property type="entry name" value="PROTEIN_KINASE_ST"/>
    <property type="match status" value="1"/>
</dbReference>
<comment type="similarity">
    <text evidence="2">Belongs to the protein kinase superfamily. TKL Ser/Thr protein kinase family. RAF subfamily.</text>
</comment>
<dbReference type="FunFam" id="1.10.510.10:FF:000476">
    <property type="entry name" value="PAS domain-containing protein tyrosine kinase family protein"/>
    <property type="match status" value="1"/>
</dbReference>
<evidence type="ECO:0000313" key="14">
    <source>
        <dbReference type="EMBL" id="CAK7325312.1"/>
    </source>
</evidence>
<dbReference type="InterPro" id="IPR000719">
    <property type="entry name" value="Prot_kinase_dom"/>
</dbReference>
<dbReference type="InterPro" id="IPR001245">
    <property type="entry name" value="Ser-Thr/Tyr_kinase_cat_dom"/>
</dbReference>
<evidence type="ECO:0000256" key="6">
    <source>
        <dbReference type="ARBA" id="ARBA00022741"/>
    </source>
</evidence>
<dbReference type="SMART" id="SM00220">
    <property type="entry name" value="S_TKc"/>
    <property type="match status" value="1"/>
</dbReference>
<evidence type="ECO:0000259" key="13">
    <source>
        <dbReference type="PROSITE" id="PS50011"/>
    </source>
</evidence>
<feature type="domain" description="Protein kinase" evidence="13">
    <location>
        <begin position="558"/>
        <end position="816"/>
    </location>
</feature>
<gene>
    <name evidence="14" type="ORF">DCAF_LOCUS2985</name>
</gene>
<keyword evidence="15" id="KW-1185">Reference proteome</keyword>
<dbReference type="PROSITE" id="PS50011">
    <property type="entry name" value="PROTEIN_KINASE_DOM"/>
    <property type="match status" value="1"/>
</dbReference>
<evidence type="ECO:0000313" key="15">
    <source>
        <dbReference type="Proteomes" id="UP001314170"/>
    </source>
</evidence>
<evidence type="ECO:0000256" key="2">
    <source>
        <dbReference type="ARBA" id="ARBA00010507"/>
    </source>
</evidence>
<comment type="caution">
    <text evidence="14">The sequence shown here is derived from an EMBL/GenBank/DDBJ whole genome shotgun (WGS) entry which is preliminary data.</text>
</comment>
<name>A0AAV1QXP0_9ROSI</name>
<dbReference type="Gene3D" id="1.10.510.10">
    <property type="entry name" value="Transferase(Phosphotransferase) domain 1"/>
    <property type="match status" value="1"/>
</dbReference>
<feature type="compositionally biased region" description="Polar residues" evidence="12">
    <location>
        <begin position="443"/>
        <end position="457"/>
    </location>
</feature>
<evidence type="ECO:0000256" key="11">
    <source>
        <dbReference type="ARBA" id="ARBA00048679"/>
    </source>
</evidence>
<keyword evidence="5" id="KW-0808">Transferase</keyword>
<dbReference type="InterPro" id="IPR055164">
    <property type="entry name" value="EDR1/CTR1/ARMC3-like_pept-like"/>
</dbReference>
<keyword evidence="4" id="KW-0723">Serine/threonine-protein kinase</keyword>
<dbReference type="AlphaFoldDB" id="A0AAV1QXP0"/>
<comment type="subcellular location">
    <subcellularLocation>
        <location evidence="1">Membrane</location>
    </subcellularLocation>
</comment>
<dbReference type="InterPro" id="IPR051681">
    <property type="entry name" value="Ser/Thr_Kinases-Pseudokinases"/>
</dbReference>
<dbReference type="Pfam" id="PF14381">
    <property type="entry name" value="EDR1_CTR1_ARMC3_pept"/>
    <property type="match status" value="1"/>
</dbReference>
<evidence type="ECO:0000256" key="8">
    <source>
        <dbReference type="ARBA" id="ARBA00022840"/>
    </source>
</evidence>
<dbReference type="EC" id="2.7.11.1" evidence="3"/>
<dbReference type="Pfam" id="PF07714">
    <property type="entry name" value="PK_Tyr_Ser-Thr"/>
    <property type="match status" value="1"/>
</dbReference>
<evidence type="ECO:0000256" key="3">
    <source>
        <dbReference type="ARBA" id="ARBA00012513"/>
    </source>
</evidence>
<dbReference type="Gene3D" id="3.30.200.20">
    <property type="entry name" value="Phosphorylase Kinase, domain 1"/>
    <property type="match status" value="1"/>
</dbReference>
<keyword evidence="7" id="KW-0418">Kinase</keyword>
<evidence type="ECO:0000256" key="10">
    <source>
        <dbReference type="ARBA" id="ARBA00047899"/>
    </source>
</evidence>
<dbReference type="PANTHER" id="PTHR44329:SF204">
    <property type="entry name" value="PROTEIN KINASE DOMAIN-CONTAINING PROTEIN"/>
    <property type="match status" value="1"/>
</dbReference>